<sequence length="629" mass="65492">MTDRSFPALAGHSLVKWKNNIVVVAGNTRTSTSNKVSVWLINVETNSWSAVDTYGKVPISRGGQSVSLIGSRLIMFGGEDNKRRLLNDFHILDLETMMWEEVKTEKGDPTPRYDHSAAVYADQYLLIFGGSSHSTCFSDLYLLDLQTLEWSQPDTQGAHITPRSGHAGTMIDENWYIVGGGDNASGSTDTIVMNASKFVWSVVTSVSPRDPLACEGLTLCSTTVDGEKFLVAFGGYNGKYNNEIFVTKLKPRNLVQPRLLQSPAAAAAAASVTAAYAVITATNEKTRDILATDDLDVKRVQAAASGATWTCSEAGSILFSGEPDISVSSTHGSLRRNACRASVVARAGTTITLLREESIVPCSASGAASAAATSGVATTSVTPCAAAASLAAFGSEGGEESSSVVTPAAGSARATSGKPWKLQMGTDARQTRPSSGKFALATAAMRSACVMDAAVLVFADDSGTPAPATFSAASGAATTITAPELRATAAISSAVEPGSAATTTPPAARTPRTMGGSSNESGESTRTASPRRRPSPKRSPDARESAARRRATNERVVRPPPLSASTTKAAAVSWWGKRASTKAAASPAGHEGYADSKISSMDRSLGATIDGGEARWKIFKGVVSFGALA</sequence>
<feature type="compositionally biased region" description="Low complexity" evidence="3">
    <location>
        <begin position="500"/>
        <end position="513"/>
    </location>
</feature>
<feature type="compositionally biased region" description="Basic and acidic residues" evidence="3">
    <location>
        <begin position="538"/>
        <end position="557"/>
    </location>
</feature>
<keyword evidence="2" id="KW-0677">Repeat</keyword>
<dbReference type="Pfam" id="PF24681">
    <property type="entry name" value="Kelch_KLHDC2_KLHL20_DRC7"/>
    <property type="match status" value="1"/>
</dbReference>
<dbReference type="InterPro" id="IPR015915">
    <property type="entry name" value="Kelch-typ_b-propeller"/>
</dbReference>
<dbReference type="PANTHER" id="PTHR46093">
    <property type="entry name" value="ACYL-COA-BINDING DOMAIN-CONTAINING PROTEIN 5"/>
    <property type="match status" value="1"/>
</dbReference>
<evidence type="ECO:0000256" key="1">
    <source>
        <dbReference type="ARBA" id="ARBA00022441"/>
    </source>
</evidence>
<evidence type="ECO:0000313" key="5">
    <source>
        <dbReference type="Proteomes" id="UP000479710"/>
    </source>
</evidence>
<evidence type="ECO:0000313" key="4">
    <source>
        <dbReference type="EMBL" id="KAF0934617.1"/>
    </source>
</evidence>
<dbReference type="OrthoDB" id="10251809at2759"/>
<reference evidence="4 5" key="1">
    <citation type="submission" date="2019-11" db="EMBL/GenBank/DDBJ databases">
        <title>Whole genome sequence of Oryza granulata.</title>
        <authorList>
            <person name="Li W."/>
        </authorList>
    </citation>
    <scope>NUCLEOTIDE SEQUENCE [LARGE SCALE GENOMIC DNA]</scope>
    <source>
        <strain evidence="5">cv. Menghai</strain>
        <tissue evidence="4">Leaf</tissue>
    </source>
</reference>
<proteinExistence type="predicted"/>
<feature type="region of interest" description="Disordered" evidence="3">
    <location>
        <begin position="399"/>
        <end position="419"/>
    </location>
</feature>
<protein>
    <recommendedName>
        <fullName evidence="6">Galactose oxidase</fullName>
    </recommendedName>
</protein>
<feature type="region of interest" description="Disordered" evidence="3">
    <location>
        <begin position="577"/>
        <end position="596"/>
    </location>
</feature>
<evidence type="ECO:0008006" key="6">
    <source>
        <dbReference type="Google" id="ProtNLM"/>
    </source>
</evidence>
<dbReference type="AlphaFoldDB" id="A0A6G1FCJ5"/>
<feature type="region of interest" description="Disordered" evidence="3">
    <location>
        <begin position="492"/>
        <end position="569"/>
    </location>
</feature>
<evidence type="ECO:0000256" key="2">
    <source>
        <dbReference type="ARBA" id="ARBA00022737"/>
    </source>
</evidence>
<keyword evidence="5" id="KW-1185">Reference proteome</keyword>
<evidence type="ECO:0000256" key="3">
    <source>
        <dbReference type="SAM" id="MobiDB-lite"/>
    </source>
</evidence>
<gene>
    <name evidence="4" type="ORF">E2562_025697</name>
</gene>
<dbReference type="Gene3D" id="2.120.10.80">
    <property type="entry name" value="Kelch-type beta propeller"/>
    <property type="match status" value="1"/>
</dbReference>
<dbReference type="Proteomes" id="UP000479710">
    <property type="component" value="Unassembled WGS sequence"/>
</dbReference>
<dbReference type="EMBL" id="SPHZ02000001">
    <property type="protein sequence ID" value="KAF0934617.1"/>
    <property type="molecule type" value="Genomic_DNA"/>
</dbReference>
<dbReference type="EMBL" id="SPHZ02000001">
    <property type="protein sequence ID" value="KAF0934616.1"/>
    <property type="molecule type" value="Genomic_DNA"/>
</dbReference>
<comment type="caution">
    <text evidence="4">The sequence shown here is derived from an EMBL/GenBank/DDBJ whole genome shotgun (WGS) entry which is preliminary data.</text>
</comment>
<accession>A0A6G1FCJ5</accession>
<organism evidence="4 5">
    <name type="scientific">Oryza meyeriana var. granulata</name>
    <dbReference type="NCBI Taxonomy" id="110450"/>
    <lineage>
        <taxon>Eukaryota</taxon>
        <taxon>Viridiplantae</taxon>
        <taxon>Streptophyta</taxon>
        <taxon>Embryophyta</taxon>
        <taxon>Tracheophyta</taxon>
        <taxon>Spermatophyta</taxon>
        <taxon>Magnoliopsida</taxon>
        <taxon>Liliopsida</taxon>
        <taxon>Poales</taxon>
        <taxon>Poaceae</taxon>
        <taxon>BOP clade</taxon>
        <taxon>Oryzoideae</taxon>
        <taxon>Oryzeae</taxon>
        <taxon>Oryzinae</taxon>
        <taxon>Oryza</taxon>
        <taxon>Oryza meyeriana</taxon>
    </lineage>
</organism>
<name>A0A6G1FCJ5_9ORYZ</name>
<dbReference type="PANTHER" id="PTHR46093:SF5">
    <property type="entry name" value="OS02G0822800 PROTEIN"/>
    <property type="match status" value="1"/>
</dbReference>
<dbReference type="SUPFAM" id="SSF117281">
    <property type="entry name" value="Kelch motif"/>
    <property type="match status" value="1"/>
</dbReference>
<keyword evidence="1" id="KW-0880">Kelch repeat</keyword>